<keyword evidence="2" id="KW-0521">NADP</keyword>
<evidence type="ECO:0000256" key="3">
    <source>
        <dbReference type="ARBA" id="ARBA00023002"/>
    </source>
</evidence>
<proteinExistence type="inferred from homology"/>
<accession>A0A0C2WKT7</accession>
<comment type="similarity">
    <text evidence="1">Belongs to the short-chain dehydrogenases/reductases (SDR) family.</text>
</comment>
<dbReference type="SUPFAM" id="SSF51735">
    <property type="entry name" value="NAD(P)-binding Rossmann-fold domains"/>
    <property type="match status" value="1"/>
</dbReference>
<sequence>MATPHLKYTTKLAGKCILLLGGTSGIGFAVAEAALEHGAFVVVSSSQLTKVENAVSRLKTSYPTDDFHSRISGFTCDLADPEMLEENLLALLKQSTTTADGGQALLDHIVFTAGDSLKFKPIQQVTVDYIRDWGNVRFLAPLILAKLAGPYIRPSHTSSITLTSGSGTSRPRPGWSTVVAYGGGIETLTRGLAVDLAPIRVNCVLPGAVHTELFGNSIPKENLDGVMKQLAERTLTGHVGKPEDAAEAYIYAMKDNFCTGSFINTNGGSLLK</sequence>
<keyword evidence="5" id="KW-1185">Reference proteome</keyword>
<name>A0A0C2WKT7_AMAMK</name>
<dbReference type="Gene3D" id="3.40.50.720">
    <property type="entry name" value="NAD(P)-binding Rossmann-like Domain"/>
    <property type="match status" value="1"/>
</dbReference>
<dbReference type="PRINTS" id="PR00081">
    <property type="entry name" value="GDHRDH"/>
</dbReference>
<evidence type="ECO:0000313" key="5">
    <source>
        <dbReference type="Proteomes" id="UP000054549"/>
    </source>
</evidence>
<organism evidence="4 5">
    <name type="scientific">Amanita muscaria (strain Koide BX008)</name>
    <dbReference type="NCBI Taxonomy" id="946122"/>
    <lineage>
        <taxon>Eukaryota</taxon>
        <taxon>Fungi</taxon>
        <taxon>Dikarya</taxon>
        <taxon>Basidiomycota</taxon>
        <taxon>Agaricomycotina</taxon>
        <taxon>Agaricomycetes</taxon>
        <taxon>Agaricomycetidae</taxon>
        <taxon>Agaricales</taxon>
        <taxon>Pluteineae</taxon>
        <taxon>Amanitaceae</taxon>
        <taxon>Amanita</taxon>
    </lineage>
</organism>
<dbReference type="InParanoid" id="A0A0C2WKT7"/>
<dbReference type="InterPro" id="IPR051122">
    <property type="entry name" value="SDR_DHRS6-like"/>
</dbReference>
<dbReference type="Proteomes" id="UP000054549">
    <property type="component" value="Unassembled WGS sequence"/>
</dbReference>
<evidence type="ECO:0000313" key="4">
    <source>
        <dbReference type="EMBL" id="KIL56788.1"/>
    </source>
</evidence>
<dbReference type="InterPro" id="IPR002347">
    <property type="entry name" value="SDR_fam"/>
</dbReference>
<gene>
    <name evidence="4" type="ORF">M378DRAFT_28219</name>
</gene>
<dbReference type="HOGENOM" id="CLU_010194_15_2_1"/>
<dbReference type="EMBL" id="KN818400">
    <property type="protein sequence ID" value="KIL56788.1"/>
    <property type="molecule type" value="Genomic_DNA"/>
</dbReference>
<dbReference type="STRING" id="946122.A0A0C2WKT7"/>
<dbReference type="GO" id="GO:0016491">
    <property type="term" value="F:oxidoreductase activity"/>
    <property type="evidence" value="ECO:0007669"/>
    <property type="project" value="UniProtKB-KW"/>
</dbReference>
<evidence type="ECO:0000256" key="2">
    <source>
        <dbReference type="ARBA" id="ARBA00022857"/>
    </source>
</evidence>
<dbReference type="PANTHER" id="PTHR43477">
    <property type="entry name" value="DIHYDROANTICAPSIN 7-DEHYDROGENASE"/>
    <property type="match status" value="1"/>
</dbReference>
<evidence type="ECO:0000256" key="1">
    <source>
        <dbReference type="ARBA" id="ARBA00006484"/>
    </source>
</evidence>
<reference evidence="4 5" key="1">
    <citation type="submission" date="2014-04" db="EMBL/GenBank/DDBJ databases">
        <title>Evolutionary Origins and Diversification of the Mycorrhizal Mutualists.</title>
        <authorList>
            <consortium name="DOE Joint Genome Institute"/>
            <consortium name="Mycorrhizal Genomics Consortium"/>
            <person name="Kohler A."/>
            <person name="Kuo A."/>
            <person name="Nagy L.G."/>
            <person name="Floudas D."/>
            <person name="Copeland A."/>
            <person name="Barry K.W."/>
            <person name="Cichocki N."/>
            <person name="Veneault-Fourrey C."/>
            <person name="LaButti K."/>
            <person name="Lindquist E.A."/>
            <person name="Lipzen A."/>
            <person name="Lundell T."/>
            <person name="Morin E."/>
            <person name="Murat C."/>
            <person name="Riley R."/>
            <person name="Ohm R."/>
            <person name="Sun H."/>
            <person name="Tunlid A."/>
            <person name="Henrissat B."/>
            <person name="Grigoriev I.V."/>
            <person name="Hibbett D.S."/>
            <person name="Martin F."/>
        </authorList>
    </citation>
    <scope>NUCLEOTIDE SEQUENCE [LARGE SCALE GENOMIC DNA]</scope>
    <source>
        <strain evidence="4 5">Koide BX008</strain>
    </source>
</reference>
<dbReference type="InterPro" id="IPR057571">
    <property type="entry name" value="SDR_PhqE-like"/>
</dbReference>
<protein>
    <submittedName>
        <fullName evidence="4">Uncharacterized protein</fullName>
    </submittedName>
</protein>
<keyword evidence="3" id="KW-0560">Oxidoreductase</keyword>
<dbReference type="CDD" id="cd05233">
    <property type="entry name" value="SDR_c"/>
    <property type="match status" value="1"/>
</dbReference>
<dbReference type="Pfam" id="PF23441">
    <property type="entry name" value="SDR"/>
    <property type="match status" value="1"/>
</dbReference>
<dbReference type="OrthoDB" id="294295at2759"/>
<dbReference type="AlphaFoldDB" id="A0A0C2WKT7"/>
<dbReference type="InterPro" id="IPR036291">
    <property type="entry name" value="NAD(P)-bd_dom_sf"/>
</dbReference>
<dbReference type="PANTHER" id="PTHR43477:SF1">
    <property type="entry name" value="DIHYDROANTICAPSIN 7-DEHYDROGENASE"/>
    <property type="match status" value="1"/>
</dbReference>